<reference evidence="2" key="1">
    <citation type="journal article" date="2021" name="Proc. Natl. Acad. Sci. U.S.A.">
        <title>A Catalog of Tens of Thousands of Viruses from Human Metagenomes Reveals Hidden Associations with Chronic Diseases.</title>
        <authorList>
            <person name="Tisza M.J."/>
            <person name="Buck C.B."/>
        </authorList>
    </citation>
    <scope>NUCLEOTIDE SEQUENCE</scope>
    <source>
        <strain evidence="2">Ct0uL16</strain>
    </source>
</reference>
<evidence type="ECO:0000259" key="1">
    <source>
        <dbReference type="Pfam" id="PF14090"/>
    </source>
</evidence>
<dbReference type="EMBL" id="BK015578">
    <property type="protein sequence ID" value="DAE14234.1"/>
    <property type="molecule type" value="Genomic_DNA"/>
</dbReference>
<name>A0A8S5Q5C1_9CAUD</name>
<accession>A0A8S5Q5C1</accession>
<dbReference type="InterPro" id="IPR055245">
    <property type="entry name" value="HTH_proteobacteria"/>
</dbReference>
<protein>
    <submittedName>
        <fullName evidence="2">Helix-turn-helix domain protein</fullName>
    </submittedName>
</protein>
<dbReference type="Pfam" id="PF14090">
    <property type="entry name" value="HTH_39"/>
    <property type="match status" value="1"/>
</dbReference>
<sequence length="78" mass="9237">MERKTQCDYILDYIMEFGSITTFEAFTEIGCTRLASRICDLKKRGYSFLKQFETRKNRYGQPVSYIRYTLIDKAGENI</sequence>
<evidence type="ECO:0000313" key="2">
    <source>
        <dbReference type="EMBL" id="DAE14234.1"/>
    </source>
</evidence>
<organism evidence="2">
    <name type="scientific">Siphoviridae sp. ct0uL16</name>
    <dbReference type="NCBI Taxonomy" id="2825299"/>
    <lineage>
        <taxon>Viruses</taxon>
        <taxon>Duplodnaviria</taxon>
        <taxon>Heunggongvirae</taxon>
        <taxon>Uroviricota</taxon>
        <taxon>Caudoviricetes</taxon>
    </lineage>
</organism>
<proteinExistence type="predicted"/>
<feature type="domain" description="Winged helix-turn-helix" evidence="1">
    <location>
        <begin position="5"/>
        <end position="71"/>
    </location>
</feature>